<reference evidence="2" key="1">
    <citation type="journal article" date="2020" name="Stud. Mycol.">
        <title>101 Dothideomycetes genomes: a test case for predicting lifestyles and emergence of pathogens.</title>
        <authorList>
            <person name="Haridas S."/>
            <person name="Albert R."/>
            <person name="Binder M."/>
            <person name="Bloem J."/>
            <person name="Labutti K."/>
            <person name="Salamov A."/>
            <person name="Andreopoulos B."/>
            <person name="Baker S."/>
            <person name="Barry K."/>
            <person name="Bills G."/>
            <person name="Bluhm B."/>
            <person name="Cannon C."/>
            <person name="Castanera R."/>
            <person name="Culley D."/>
            <person name="Daum C."/>
            <person name="Ezra D."/>
            <person name="Gonzalez J."/>
            <person name="Henrissat B."/>
            <person name="Kuo A."/>
            <person name="Liang C."/>
            <person name="Lipzen A."/>
            <person name="Lutzoni F."/>
            <person name="Magnuson J."/>
            <person name="Mondo S."/>
            <person name="Nolan M."/>
            <person name="Ohm R."/>
            <person name="Pangilinan J."/>
            <person name="Park H.-J."/>
            <person name="Ramirez L."/>
            <person name="Alfaro M."/>
            <person name="Sun H."/>
            <person name="Tritt A."/>
            <person name="Yoshinaga Y."/>
            <person name="Zwiers L.-H."/>
            <person name="Turgeon B."/>
            <person name="Goodwin S."/>
            <person name="Spatafora J."/>
            <person name="Crous P."/>
            <person name="Grigoriev I."/>
        </authorList>
    </citation>
    <scope>NUCLEOTIDE SEQUENCE</scope>
    <source>
        <strain evidence="2">CBS 121167</strain>
    </source>
</reference>
<feature type="compositionally biased region" description="Basic and acidic residues" evidence="1">
    <location>
        <begin position="264"/>
        <end position="285"/>
    </location>
</feature>
<accession>A0A6A6BPV0</accession>
<evidence type="ECO:0000313" key="2">
    <source>
        <dbReference type="EMBL" id="KAF2146169.1"/>
    </source>
</evidence>
<sequence>MAGNSEDKVSTSWLSKEPVVIRWKPRDTDGFASLGYQMPSSWKADPMLWLGLSTAPNGERLAQIWCKCPIRVESEPTIGSSIKLIYNIEPKNIRDFKIEQCSSTITAEVQAGMRNSSTSTGNLVHLQFDLKQPGSVAMPAASKSAFPPARQSDHDVVQALKSLSEATRIHMYFKVKNGEYDSSQQLSRAKLEALRTAWLSGELGSTDKLNVTYQSKGHLENAWEIFDPPVYDDATAARPENKRKVNSSGTQKEDLSEGSAVGVQDDKREGTEVRPLKRSRTEDDPEKVIPKFRDPLLTATWLQLAQEISKDQLELLRHMKEFFDWVRDGISEGFVNLFTRPAQLGSIYGDRAAMITADLLTLGYHARTGDKSAFRDTFAKCRVDLPFYCGGLSWARYSDRSRTASALYDEMMSWSKWTLEIETHPEKSMFGFFELGQFAREADWMNFDDLLHTCLATFFFRVGRMPS</sequence>
<dbReference type="GeneID" id="54292465"/>
<proteinExistence type="predicted"/>
<keyword evidence="3" id="KW-1185">Reference proteome</keyword>
<organism evidence="2 3">
    <name type="scientific">Aplosporella prunicola CBS 121167</name>
    <dbReference type="NCBI Taxonomy" id="1176127"/>
    <lineage>
        <taxon>Eukaryota</taxon>
        <taxon>Fungi</taxon>
        <taxon>Dikarya</taxon>
        <taxon>Ascomycota</taxon>
        <taxon>Pezizomycotina</taxon>
        <taxon>Dothideomycetes</taxon>
        <taxon>Dothideomycetes incertae sedis</taxon>
        <taxon>Botryosphaeriales</taxon>
        <taxon>Aplosporellaceae</taxon>
        <taxon>Aplosporella</taxon>
    </lineage>
</organism>
<dbReference type="EMBL" id="ML995476">
    <property type="protein sequence ID" value="KAF2146169.1"/>
    <property type="molecule type" value="Genomic_DNA"/>
</dbReference>
<feature type="region of interest" description="Disordered" evidence="1">
    <location>
        <begin position="234"/>
        <end position="285"/>
    </location>
</feature>
<dbReference type="Proteomes" id="UP000799438">
    <property type="component" value="Unassembled WGS sequence"/>
</dbReference>
<evidence type="ECO:0000313" key="3">
    <source>
        <dbReference type="Proteomes" id="UP000799438"/>
    </source>
</evidence>
<dbReference type="RefSeq" id="XP_033401881.1">
    <property type="nucleotide sequence ID" value="XM_033534973.1"/>
</dbReference>
<name>A0A6A6BPV0_9PEZI</name>
<evidence type="ECO:0000256" key="1">
    <source>
        <dbReference type="SAM" id="MobiDB-lite"/>
    </source>
</evidence>
<protein>
    <submittedName>
        <fullName evidence="2">Uncharacterized protein</fullName>
    </submittedName>
</protein>
<gene>
    <name evidence="2" type="ORF">K452DRAFT_106922</name>
</gene>
<dbReference type="AlphaFoldDB" id="A0A6A6BPV0"/>